<organism evidence="1 2">
    <name type="scientific">Marinobacter shengliensis</name>
    <dbReference type="NCBI Taxonomy" id="1389223"/>
    <lineage>
        <taxon>Bacteria</taxon>
        <taxon>Pseudomonadati</taxon>
        <taxon>Pseudomonadota</taxon>
        <taxon>Gammaproteobacteria</taxon>
        <taxon>Pseudomonadales</taxon>
        <taxon>Marinobacteraceae</taxon>
        <taxon>Marinobacter</taxon>
    </lineage>
</organism>
<comment type="caution">
    <text evidence="1">The sequence shown here is derived from an EMBL/GenBank/DDBJ whole genome shotgun (WGS) entry which is preliminary data.</text>
</comment>
<dbReference type="InterPro" id="IPR027417">
    <property type="entry name" value="P-loop_NTPase"/>
</dbReference>
<name>A0ABV4W9Z0_9GAMM</name>
<keyword evidence="2" id="KW-1185">Reference proteome</keyword>
<proteinExistence type="predicted"/>
<accession>A0ABV4W9Z0</accession>
<dbReference type="Gene3D" id="3.40.50.300">
    <property type="entry name" value="P-loop containing nucleotide triphosphate hydrolases"/>
    <property type="match status" value="1"/>
</dbReference>
<evidence type="ECO:0000313" key="2">
    <source>
        <dbReference type="Proteomes" id="UP001576762"/>
    </source>
</evidence>
<dbReference type="EMBL" id="JBHFLD010000026">
    <property type="protein sequence ID" value="MFB2717015.1"/>
    <property type="molecule type" value="Genomic_DNA"/>
</dbReference>
<sequence length="199" mass="22554">MIETTQPELWILVGGNGAGKSTFYEKFLARRNFPFINADNIARSLWPDEPEKHSYAAALIAEKERFRFLEEGSSFCFETVFSHPSKLDFLGAAKAAGFRIRMVYFHLDFVALNKARVSSRVKAGGHGVPEKKIEDRIPRTMQNVKASIGLVDELYLVDNSSAEKPFLRVAEHRGAEWVLHQDVLPEWAEVFIEPVNKSV</sequence>
<dbReference type="RefSeq" id="WP_374787596.1">
    <property type="nucleotide sequence ID" value="NZ_JBHFLB010000022.1"/>
</dbReference>
<protein>
    <submittedName>
        <fullName evidence="1">AAA family ATPase</fullName>
    </submittedName>
</protein>
<gene>
    <name evidence="1" type="ORF">ACE05E_16150</name>
</gene>
<dbReference type="Pfam" id="PF13671">
    <property type="entry name" value="AAA_33"/>
    <property type="match status" value="1"/>
</dbReference>
<reference evidence="1 2" key="1">
    <citation type="submission" date="2024-09" db="EMBL/GenBank/DDBJ databases">
        <title>Draft genome sequences of 6 high pH adapted Marinobacter shengliensis sp. isolated from Mariana forearc serpentinite mud volcanoes.</title>
        <authorList>
            <person name="Elkassas S."/>
            <person name="Serres M."/>
            <person name="Michael N."/>
            <person name="Amina P."/>
            <person name="Teodora Z."/>
            <person name="Julie H."/>
        </authorList>
    </citation>
    <scope>NUCLEOTIDE SEQUENCE [LARGE SCALE GENOMIC DNA]</scope>
    <source>
        <strain evidence="1 2">EB4</strain>
    </source>
</reference>
<dbReference type="PANTHER" id="PTHR39206">
    <property type="entry name" value="SLL8004 PROTEIN"/>
    <property type="match status" value="1"/>
</dbReference>
<dbReference type="SUPFAM" id="SSF52540">
    <property type="entry name" value="P-loop containing nucleoside triphosphate hydrolases"/>
    <property type="match status" value="1"/>
</dbReference>
<evidence type="ECO:0000313" key="1">
    <source>
        <dbReference type="EMBL" id="MFB2717015.1"/>
    </source>
</evidence>
<dbReference type="Proteomes" id="UP001576762">
    <property type="component" value="Unassembled WGS sequence"/>
</dbReference>
<dbReference type="PANTHER" id="PTHR39206:SF1">
    <property type="entry name" value="SLL8004 PROTEIN"/>
    <property type="match status" value="1"/>
</dbReference>